<evidence type="ECO:0000256" key="1">
    <source>
        <dbReference type="SAM" id="SignalP"/>
    </source>
</evidence>
<organism evidence="2 3">
    <name type="scientific">Ancylostoma caninum</name>
    <name type="common">Dog hookworm</name>
    <dbReference type="NCBI Taxonomy" id="29170"/>
    <lineage>
        <taxon>Eukaryota</taxon>
        <taxon>Metazoa</taxon>
        <taxon>Ecdysozoa</taxon>
        <taxon>Nematoda</taxon>
        <taxon>Chromadorea</taxon>
        <taxon>Rhabditida</taxon>
        <taxon>Rhabditina</taxon>
        <taxon>Rhabditomorpha</taxon>
        <taxon>Strongyloidea</taxon>
        <taxon>Ancylostomatidae</taxon>
        <taxon>Ancylostomatinae</taxon>
        <taxon>Ancylostoma</taxon>
    </lineage>
</organism>
<dbReference type="Proteomes" id="UP000252519">
    <property type="component" value="Unassembled WGS sequence"/>
</dbReference>
<proteinExistence type="predicted"/>
<reference evidence="2 3" key="1">
    <citation type="submission" date="2014-10" db="EMBL/GenBank/DDBJ databases">
        <title>Draft genome of the hookworm Ancylostoma caninum.</title>
        <authorList>
            <person name="Mitreva M."/>
        </authorList>
    </citation>
    <scope>NUCLEOTIDE SEQUENCE [LARGE SCALE GENOMIC DNA]</scope>
    <source>
        <strain evidence="2 3">Baltimore</strain>
    </source>
</reference>
<keyword evidence="1" id="KW-0732">Signal</keyword>
<feature type="chain" id="PRO_5016711282" evidence="1">
    <location>
        <begin position="23"/>
        <end position="144"/>
    </location>
</feature>
<evidence type="ECO:0000313" key="3">
    <source>
        <dbReference type="Proteomes" id="UP000252519"/>
    </source>
</evidence>
<comment type="caution">
    <text evidence="2">The sequence shown here is derived from an EMBL/GenBank/DDBJ whole genome shotgun (WGS) entry which is preliminary data.</text>
</comment>
<accession>A0A368G594</accession>
<dbReference type="Gene3D" id="2.40.50.780">
    <property type="match status" value="1"/>
</dbReference>
<sequence length="144" mass="16249">MQMCTTAITWVIILACCGTAAAAKPKAECPSTSEMQLEEVMDKVKNKKLSFIALVEGRALQTKGDVVENYVKYLNIYREFVPPFWTVYGWASGPVKITAGCPQSKLLFGYKYVVGCDDYHNCNIVRRLHDITANEGYNVLLWKR</sequence>
<keyword evidence="3" id="KW-1185">Reference proteome</keyword>
<protein>
    <submittedName>
        <fullName evidence="2">Uncharacterized protein</fullName>
    </submittedName>
</protein>
<name>A0A368G594_ANCCA</name>
<feature type="signal peptide" evidence="1">
    <location>
        <begin position="1"/>
        <end position="22"/>
    </location>
</feature>
<evidence type="ECO:0000313" key="2">
    <source>
        <dbReference type="EMBL" id="RCN38848.1"/>
    </source>
</evidence>
<dbReference type="AlphaFoldDB" id="A0A368G594"/>
<dbReference type="EMBL" id="JOJR01000372">
    <property type="protein sequence ID" value="RCN38848.1"/>
    <property type="molecule type" value="Genomic_DNA"/>
</dbReference>
<gene>
    <name evidence="2" type="ORF">ANCCAN_15232</name>
</gene>